<feature type="transmembrane region" description="Helical" evidence="5">
    <location>
        <begin position="62"/>
        <end position="80"/>
    </location>
</feature>
<protein>
    <recommendedName>
        <fullName evidence="8">G-protein coupled receptors family 2 profile 2 domain-containing protein</fullName>
    </recommendedName>
</protein>
<dbReference type="EMBL" id="VSWD01000007">
    <property type="protein sequence ID" value="KAK3097503.1"/>
    <property type="molecule type" value="Genomic_DNA"/>
</dbReference>
<keyword evidence="7" id="KW-1185">Reference proteome</keyword>
<gene>
    <name evidence="6" type="ORF">FSP39_010243</name>
</gene>
<dbReference type="Pfam" id="PF00002">
    <property type="entry name" value="7tm_2"/>
    <property type="match status" value="1"/>
</dbReference>
<evidence type="ECO:0000256" key="4">
    <source>
        <dbReference type="ARBA" id="ARBA00023136"/>
    </source>
</evidence>
<evidence type="ECO:0008006" key="8">
    <source>
        <dbReference type="Google" id="ProtNLM"/>
    </source>
</evidence>
<dbReference type="Proteomes" id="UP001186944">
    <property type="component" value="Unassembled WGS sequence"/>
</dbReference>
<keyword evidence="3 5" id="KW-1133">Transmembrane helix</keyword>
<evidence type="ECO:0000313" key="7">
    <source>
        <dbReference type="Proteomes" id="UP001186944"/>
    </source>
</evidence>
<dbReference type="PANTHER" id="PTHR12011:SF347">
    <property type="entry name" value="FI21270P1-RELATED"/>
    <property type="match status" value="1"/>
</dbReference>
<name>A0AA88YDW6_PINIB</name>
<evidence type="ECO:0000256" key="3">
    <source>
        <dbReference type="ARBA" id="ARBA00022989"/>
    </source>
</evidence>
<proteinExistence type="predicted"/>
<organism evidence="6 7">
    <name type="scientific">Pinctada imbricata</name>
    <name type="common">Atlantic pearl-oyster</name>
    <name type="synonym">Pinctada martensii</name>
    <dbReference type="NCBI Taxonomy" id="66713"/>
    <lineage>
        <taxon>Eukaryota</taxon>
        <taxon>Metazoa</taxon>
        <taxon>Spiralia</taxon>
        <taxon>Lophotrochozoa</taxon>
        <taxon>Mollusca</taxon>
        <taxon>Bivalvia</taxon>
        <taxon>Autobranchia</taxon>
        <taxon>Pteriomorphia</taxon>
        <taxon>Pterioida</taxon>
        <taxon>Pterioidea</taxon>
        <taxon>Pteriidae</taxon>
        <taxon>Pinctada</taxon>
    </lineage>
</organism>
<evidence type="ECO:0000256" key="5">
    <source>
        <dbReference type="SAM" id="Phobius"/>
    </source>
</evidence>
<keyword evidence="2 5" id="KW-0812">Transmembrane</keyword>
<reference evidence="6" key="1">
    <citation type="submission" date="2019-08" db="EMBL/GenBank/DDBJ databases">
        <title>The improved chromosome-level genome for the pearl oyster Pinctada fucata martensii using PacBio sequencing and Hi-C.</title>
        <authorList>
            <person name="Zheng Z."/>
        </authorList>
    </citation>
    <scope>NUCLEOTIDE SEQUENCE</scope>
    <source>
        <strain evidence="6">ZZ-2019</strain>
        <tissue evidence="6">Adductor muscle</tissue>
    </source>
</reference>
<feature type="transmembrane region" description="Helical" evidence="5">
    <location>
        <begin position="6"/>
        <end position="21"/>
    </location>
</feature>
<evidence type="ECO:0000313" key="6">
    <source>
        <dbReference type="EMBL" id="KAK3097503.1"/>
    </source>
</evidence>
<evidence type="ECO:0000256" key="1">
    <source>
        <dbReference type="ARBA" id="ARBA00004141"/>
    </source>
</evidence>
<feature type="transmembrane region" description="Helical" evidence="5">
    <location>
        <begin position="33"/>
        <end position="56"/>
    </location>
</feature>
<evidence type="ECO:0000256" key="2">
    <source>
        <dbReference type="ARBA" id="ARBA00022692"/>
    </source>
</evidence>
<comment type="caution">
    <text evidence="6">The sequence shown here is derived from an EMBL/GenBank/DDBJ whole genome shotgun (WGS) entry which is preliminary data.</text>
</comment>
<dbReference type="InterPro" id="IPR000832">
    <property type="entry name" value="GPCR_2_secretin-like"/>
</dbReference>
<dbReference type="GO" id="GO:0004930">
    <property type="term" value="F:G protein-coupled receptor activity"/>
    <property type="evidence" value="ECO:0007669"/>
    <property type="project" value="InterPro"/>
</dbReference>
<comment type="subcellular location">
    <subcellularLocation>
        <location evidence="1">Membrane</location>
        <topology evidence="1">Multi-pass membrane protein</topology>
    </subcellularLocation>
</comment>
<accession>A0AA88YDW6</accession>
<dbReference type="PANTHER" id="PTHR12011">
    <property type="entry name" value="ADHESION G-PROTEIN COUPLED RECEPTOR"/>
    <property type="match status" value="1"/>
</dbReference>
<sequence length="90" mass="10380">MLQINLVILILVLRAMFRSHVMQKKSSKEQTKYGIRSLCIILPVIGVTWVFGIFSINDDLVIFQYLFAIFNSFQVLIDIFQKKTIIASTP</sequence>
<keyword evidence="4 5" id="KW-0472">Membrane</keyword>
<dbReference type="Gene3D" id="1.20.1070.10">
    <property type="entry name" value="Rhodopsin 7-helix transmembrane proteins"/>
    <property type="match status" value="1"/>
</dbReference>
<dbReference type="AlphaFoldDB" id="A0AA88YDW6"/>
<dbReference type="GO" id="GO:0005886">
    <property type="term" value="C:plasma membrane"/>
    <property type="evidence" value="ECO:0007669"/>
    <property type="project" value="TreeGrafter"/>
</dbReference>